<dbReference type="Pfam" id="PF00069">
    <property type="entry name" value="Pkinase"/>
    <property type="match status" value="1"/>
</dbReference>
<dbReference type="Gene3D" id="1.10.510.10">
    <property type="entry name" value="Transferase(Phosphotransferase) domain 1"/>
    <property type="match status" value="1"/>
</dbReference>
<dbReference type="EMBL" id="CM018051">
    <property type="protein sequence ID" value="KAA8516375.1"/>
    <property type="molecule type" value="Genomic_DNA"/>
</dbReference>
<dbReference type="InterPro" id="IPR008271">
    <property type="entry name" value="Ser/Thr_kinase_AS"/>
</dbReference>
<organism evidence="2 3">
    <name type="scientific">Nyssa sinensis</name>
    <dbReference type="NCBI Taxonomy" id="561372"/>
    <lineage>
        <taxon>Eukaryota</taxon>
        <taxon>Viridiplantae</taxon>
        <taxon>Streptophyta</taxon>
        <taxon>Embryophyta</taxon>
        <taxon>Tracheophyta</taxon>
        <taxon>Spermatophyta</taxon>
        <taxon>Magnoliopsida</taxon>
        <taxon>eudicotyledons</taxon>
        <taxon>Gunneridae</taxon>
        <taxon>Pentapetalae</taxon>
        <taxon>asterids</taxon>
        <taxon>Cornales</taxon>
        <taxon>Nyssaceae</taxon>
        <taxon>Nyssa</taxon>
    </lineage>
</organism>
<feature type="domain" description="Protein kinase" evidence="1">
    <location>
        <begin position="1"/>
        <end position="72"/>
    </location>
</feature>
<proteinExistence type="predicted"/>
<dbReference type="PANTHER" id="PTHR24348:SF68">
    <property type="entry name" value="SERINE_THREONINE-PROTEIN KINASE ATG1C"/>
    <property type="match status" value="1"/>
</dbReference>
<dbReference type="AlphaFoldDB" id="A0A5J4ZCL1"/>
<name>A0A5J4ZCL1_9ASTE</name>
<dbReference type="InterPro" id="IPR000719">
    <property type="entry name" value="Prot_kinase_dom"/>
</dbReference>
<dbReference type="GO" id="GO:0005524">
    <property type="term" value="F:ATP binding"/>
    <property type="evidence" value="ECO:0007669"/>
    <property type="project" value="InterPro"/>
</dbReference>
<reference evidence="2 3" key="1">
    <citation type="submission" date="2019-09" db="EMBL/GenBank/DDBJ databases">
        <title>A chromosome-level genome assembly of the Chinese tupelo Nyssa sinensis.</title>
        <authorList>
            <person name="Yang X."/>
            <person name="Kang M."/>
            <person name="Yang Y."/>
            <person name="Xiong H."/>
            <person name="Wang M."/>
            <person name="Zhang Z."/>
            <person name="Wang Z."/>
            <person name="Wu H."/>
            <person name="Ma T."/>
            <person name="Liu J."/>
            <person name="Xi Z."/>
        </authorList>
    </citation>
    <scope>NUCLEOTIDE SEQUENCE [LARGE SCALE GENOMIC DNA]</scope>
    <source>
        <strain evidence="2">J267</strain>
        <tissue evidence="2">Leaf</tissue>
    </source>
</reference>
<evidence type="ECO:0000313" key="3">
    <source>
        <dbReference type="Proteomes" id="UP000325577"/>
    </source>
</evidence>
<dbReference type="PROSITE" id="PS00108">
    <property type="entry name" value="PROTEIN_KINASE_ST"/>
    <property type="match status" value="1"/>
</dbReference>
<evidence type="ECO:0000259" key="1">
    <source>
        <dbReference type="PROSITE" id="PS50011"/>
    </source>
</evidence>
<accession>A0A5J4ZCL1</accession>
<keyword evidence="3" id="KW-1185">Reference proteome</keyword>
<dbReference type="InterPro" id="IPR011009">
    <property type="entry name" value="Kinase-like_dom_sf"/>
</dbReference>
<protein>
    <recommendedName>
        <fullName evidence="1">Protein kinase domain-containing protein</fullName>
    </recommendedName>
</protein>
<gene>
    <name evidence="2" type="ORF">F0562_016668</name>
</gene>
<dbReference type="PANTHER" id="PTHR24348">
    <property type="entry name" value="SERINE/THREONINE-PROTEIN KINASE UNC-51-RELATED"/>
    <property type="match status" value="1"/>
</dbReference>
<dbReference type="Proteomes" id="UP000325577">
    <property type="component" value="Linkage Group LG8"/>
</dbReference>
<dbReference type="GO" id="GO:0005737">
    <property type="term" value="C:cytoplasm"/>
    <property type="evidence" value="ECO:0007669"/>
    <property type="project" value="TreeGrafter"/>
</dbReference>
<dbReference type="GO" id="GO:0004674">
    <property type="term" value="F:protein serine/threonine kinase activity"/>
    <property type="evidence" value="ECO:0007669"/>
    <property type="project" value="InterPro"/>
</dbReference>
<dbReference type="SUPFAM" id="SSF56112">
    <property type="entry name" value="Protein kinase-like (PK-like)"/>
    <property type="match status" value="1"/>
</dbReference>
<evidence type="ECO:0000313" key="2">
    <source>
        <dbReference type="EMBL" id="KAA8516375.1"/>
    </source>
</evidence>
<dbReference type="GO" id="GO:0010506">
    <property type="term" value="P:regulation of autophagy"/>
    <property type="evidence" value="ECO:0007669"/>
    <property type="project" value="InterPro"/>
</dbReference>
<dbReference type="OrthoDB" id="346907at2759"/>
<sequence>MYIQQRQGRVLETTAKHFMQQLAAGLQILRENNLIHRDLKPQNLLLSANDDNSVLKIGDFGFARSLQPRGPC</sequence>
<dbReference type="InterPro" id="IPR045269">
    <property type="entry name" value="Atg1-like"/>
</dbReference>
<dbReference type="PROSITE" id="PS50011">
    <property type="entry name" value="PROTEIN_KINASE_DOM"/>
    <property type="match status" value="1"/>
</dbReference>